<protein>
    <submittedName>
        <fullName evidence="2">Uncharacterized protein</fullName>
    </submittedName>
</protein>
<dbReference type="Proteomes" id="UP000826656">
    <property type="component" value="Unassembled WGS sequence"/>
</dbReference>
<organism evidence="2 3">
    <name type="scientific">Solanum tuberosum</name>
    <name type="common">Potato</name>
    <dbReference type="NCBI Taxonomy" id="4113"/>
    <lineage>
        <taxon>Eukaryota</taxon>
        <taxon>Viridiplantae</taxon>
        <taxon>Streptophyta</taxon>
        <taxon>Embryophyta</taxon>
        <taxon>Tracheophyta</taxon>
        <taxon>Spermatophyta</taxon>
        <taxon>Magnoliopsida</taxon>
        <taxon>eudicotyledons</taxon>
        <taxon>Gunneridae</taxon>
        <taxon>Pentapetalae</taxon>
        <taxon>asterids</taxon>
        <taxon>lamiids</taxon>
        <taxon>Solanales</taxon>
        <taxon>Solanaceae</taxon>
        <taxon>Solanoideae</taxon>
        <taxon>Solaneae</taxon>
        <taxon>Solanum</taxon>
    </lineage>
</organism>
<accession>A0ABQ7UVX8</accession>
<evidence type="ECO:0000313" key="3">
    <source>
        <dbReference type="Proteomes" id="UP000826656"/>
    </source>
</evidence>
<gene>
    <name evidence="2" type="ORF">KY290_026275</name>
</gene>
<evidence type="ECO:0000313" key="2">
    <source>
        <dbReference type="EMBL" id="KAH0756005.1"/>
    </source>
</evidence>
<comment type="caution">
    <text evidence="2">The sequence shown here is derived from an EMBL/GenBank/DDBJ whole genome shotgun (WGS) entry which is preliminary data.</text>
</comment>
<name>A0ABQ7UVX8_SOLTU</name>
<feature type="compositionally biased region" description="Polar residues" evidence="1">
    <location>
        <begin position="204"/>
        <end position="225"/>
    </location>
</feature>
<feature type="region of interest" description="Disordered" evidence="1">
    <location>
        <begin position="1"/>
        <end position="58"/>
    </location>
</feature>
<dbReference type="EMBL" id="JAIVGD010000018">
    <property type="protein sequence ID" value="KAH0756005.1"/>
    <property type="molecule type" value="Genomic_DNA"/>
</dbReference>
<evidence type="ECO:0000256" key="1">
    <source>
        <dbReference type="SAM" id="MobiDB-lite"/>
    </source>
</evidence>
<feature type="compositionally biased region" description="Polar residues" evidence="1">
    <location>
        <begin position="139"/>
        <end position="149"/>
    </location>
</feature>
<feature type="compositionally biased region" description="Low complexity" evidence="1">
    <location>
        <begin position="43"/>
        <end position="57"/>
    </location>
</feature>
<feature type="region of interest" description="Disordered" evidence="1">
    <location>
        <begin position="139"/>
        <end position="225"/>
    </location>
</feature>
<proteinExistence type="predicted"/>
<keyword evidence="3" id="KW-1185">Reference proteome</keyword>
<sequence>MATFPKAASTAGTAREPPAELPRPPDKVQSERLNATDKTHPATPSNSSHNSTNSQNTDAINTTILIKELEGTRNIISPSDSVVIRGKVIGYMESPSFDLHQSKNSTDFTVSIDENREAICAKNANKSPELRRQFRDTSSQIHADSTTGDYSPHDEVHPTEFSSKMDGGITDGKDSGELRTQVTGGYEKSGKGIVSPSLDIHPTDISSNLDGRNTNNNQSIHPDEA</sequence>
<reference evidence="2 3" key="1">
    <citation type="journal article" date="2021" name="bioRxiv">
        <title>Chromosome-scale and haplotype-resolved genome assembly of a tetraploid potato cultivar.</title>
        <authorList>
            <person name="Sun H."/>
            <person name="Jiao W.-B."/>
            <person name="Krause K."/>
            <person name="Campoy J.A."/>
            <person name="Goel M."/>
            <person name="Folz-Donahue K."/>
            <person name="Kukat C."/>
            <person name="Huettel B."/>
            <person name="Schneeberger K."/>
        </authorList>
    </citation>
    <scope>NUCLEOTIDE SEQUENCE [LARGE SCALE GENOMIC DNA]</scope>
    <source>
        <strain evidence="2">SolTubOtavaFocal</strain>
        <tissue evidence="2">Leaves</tissue>
    </source>
</reference>
<feature type="compositionally biased region" description="Basic and acidic residues" evidence="1">
    <location>
        <begin position="23"/>
        <end position="40"/>
    </location>
</feature>